<organism evidence="2 3">
    <name type="scientific">Porites evermanni</name>
    <dbReference type="NCBI Taxonomy" id="104178"/>
    <lineage>
        <taxon>Eukaryota</taxon>
        <taxon>Metazoa</taxon>
        <taxon>Cnidaria</taxon>
        <taxon>Anthozoa</taxon>
        <taxon>Hexacorallia</taxon>
        <taxon>Scleractinia</taxon>
        <taxon>Fungiina</taxon>
        <taxon>Poritidae</taxon>
        <taxon>Porites</taxon>
    </lineage>
</organism>
<accession>A0ABN8MVC7</accession>
<dbReference type="Proteomes" id="UP001159427">
    <property type="component" value="Unassembled WGS sequence"/>
</dbReference>
<proteinExistence type="predicted"/>
<reference evidence="2 3" key="1">
    <citation type="submission" date="2022-05" db="EMBL/GenBank/DDBJ databases">
        <authorList>
            <consortium name="Genoscope - CEA"/>
            <person name="William W."/>
        </authorList>
    </citation>
    <scope>NUCLEOTIDE SEQUENCE [LARGE SCALE GENOMIC DNA]</scope>
</reference>
<protein>
    <recommendedName>
        <fullName evidence="1">Protein kinase domain-containing protein</fullName>
    </recommendedName>
</protein>
<dbReference type="InterPro" id="IPR000719">
    <property type="entry name" value="Prot_kinase_dom"/>
</dbReference>
<dbReference type="PANTHER" id="PTHR46579:SF2">
    <property type="entry name" value="C2H2-TYPE DOMAIN-CONTAINING PROTEIN"/>
    <property type="match status" value="1"/>
</dbReference>
<keyword evidence="3" id="KW-1185">Reference proteome</keyword>
<sequence length="542" mass="61697">MHNVFTGTAKHVMKNVWLDVEKPVLDKKDLEKVQDKMDKLKVLASVGRMPKKIENSYGGFTADQWKSFTVLFSIYALWDILPRNDLELWRDFVMACSYLCCPVITEMKALSAHSYLLKFSVIIRARPFVSRCYPVYSLLSIGPVRTSAEIANSVLMYTCCGPCSRDTIDPDVLPHLKKRYKTIFDKLDETSVTCHFQRCACCKFNGDLFGSQMSRGDRSAFVLVSWCKLGGAIDTSGSDLRAGVIDYFINQNVSVNGHYETCILAGVRWFQEHPSRHSLGAPVEVWCKDLFEREWDATFIPVQRIHGKFIPAIDLINGEHVLVVCPLARKLQFCLDKMFILAGPCPFTVQYLSVLQTTKYYLKWKENKDLLFRENGGNLPSASRFGTRTKNFSLIGTDIITNFPAIEWHHLNASKDKEGNEKLIQLGEGVFGQCVKKYYKGIPVAVEVLNHFSSLQDVRNEAYTMAQCSHPSIPHLFGVNVTKKPYFIVSYFYHLYNNSCTLYRALQSKSMSLSQCSAGSIVLKLCEAIEHLHSKRFLHRDI</sequence>
<evidence type="ECO:0000259" key="1">
    <source>
        <dbReference type="PROSITE" id="PS50011"/>
    </source>
</evidence>
<evidence type="ECO:0000313" key="3">
    <source>
        <dbReference type="Proteomes" id="UP001159427"/>
    </source>
</evidence>
<dbReference type="InterPro" id="IPR011009">
    <property type="entry name" value="Kinase-like_dom_sf"/>
</dbReference>
<evidence type="ECO:0000313" key="2">
    <source>
        <dbReference type="EMBL" id="CAH3036887.1"/>
    </source>
</evidence>
<name>A0ABN8MVC7_9CNID</name>
<gene>
    <name evidence="2" type="ORF">PEVE_00039683</name>
</gene>
<dbReference type="Gene3D" id="1.10.510.10">
    <property type="entry name" value="Transferase(Phosphotransferase) domain 1"/>
    <property type="match status" value="1"/>
</dbReference>
<feature type="domain" description="Protein kinase" evidence="1">
    <location>
        <begin position="420"/>
        <end position="542"/>
    </location>
</feature>
<dbReference type="PROSITE" id="PS50011">
    <property type="entry name" value="PROTEIN_KINASE_DOM"/>
    <property type="match status" value="1"/>
</dbReference>
<dbReference type="InterPro" id="IPR001245">
    <property type="entry name" value="Ser-Thr/Tyr_kinase_cat_dom"/>
</dbReference>
<dbReference type="PANTHER" id="PTHR46579">
    <property type="entry name" value="F5/8 TYPE C DOMAIN-CONTAINING PROTEIN-RELATED"/>
    <property type="match status" value="1"/>
</dbReference>
<dbReference type="EMBL" id="CALNXI010000703">
    <property type="protein sequence ID" value="CAH3036887.1"/>
    <property type="molecule type" value="Genomic_DNA"/>
</dbReference>
<dbReference type="Pfam" id="PF07714">
    <property type="entry name" value="PK_Tyr_Ser-Thr"/>
    <property type="match status" value="1"/>
</dbReference>
<dbReference type="SUPFAM" id="SSF56112">
    <property type="entry name" value="Protein kinase-like (PK-like)"/>
    <property type="match status" value="1"/>
</dbReference>
<comment type="caution">
    <text evidence="2">The sequence shown here is derived from an EMBL/GenBank/DDBJ whole genome shotgun (WGS) entry which is preliminary data.</text>
</comment>